<dbReference type="CDD" id="cd04301">
    <property type="entry name" value="NAT_SF"/>
    <property type="match status" value="1"/>
</dbReference>
<feature type="signal peptide" evidence="1">
    <location>
        <begin position="1"/>
        <end position="18"/>
    </location>
</feature>
<sequence>MISFCIAILTLHLTTFYSEYINFHFKDDSSDYDLSAHQKWQMENENSREKRENRKWAQLSPTLLQRSKLRRGILGFGNVPPLSALPVNISMPGSGDYRCKAHVSYAVAPQHWGKGIATAALRMAVREALKEFPEVVRLEALVEVENEASQRVLHKVGFHKEALLRKYAFCKGHIRDFLMYSFFPT</sequence>
<evidence type="ECO:0000259" key="2">
    <source>
        <dbReference type="PROSITE" id="PS51186"/>
    </source>
</evidence>
<keyword evidence="4" id="KW-1185">Reference proteome</keyword>
<dbReference type="STRING" id="3818.A0A444Z7K2"/>
<name>A0A444Z7K2_ARAHY</name>
<comment type="caution">
    <text evidence="3">The sequence shown here is derived from an EMBL/GenBank/DDBJ whole genome shotgun (WGS) entry which is preliminary data.</text>
</comment>
<evidence type="ECO:0000313" key="3">
    <source>
        <dbReference type="EMBL" id="RYR10163.1"/>
    </source>
</evidence>
<keyword evidence="1" id="KW-0732">Signal</keyword>
<evidence type="ECO:0000313" key="4">
    <source>
        <dbReference type="Proteomes" id="UP000289738"/>
    </source>
</evidence>
<dbReference type="Pfam" id="PF13302">
    <property type="entry name" value="Acetyltransf_3"/>
    <property type="match status" value="1"/>
</dbReference>
<dbReference type="PANTHER" id="PTHR46067">
    <property type="entry name" value="ACYL-COA N-ACYLTRANSFERASES (NAT) SUPERFAMILY PROTEIN"/>
    <property type="match status" value="1"/>
</dbReference>
<dbReference type="Gene3D" id="3.40.630.30">
    <property type="match status" value="1"/>
</dbReference>
<dbReference type="PROSITE" id="PS51186">
    <property type="entry name" value="GNAT"/>
    <property type="match status" value="1"/>
</dbReference>
<gene>
    <name evidence="3" type="ORF">Ahy_B05g078640</name>
</gene>
<reference evidence="3 4" key="1">
    <citation type="submission" date="2019-01" db="EMBL/GenBank/DDBJ databases">
        <title>Sequencing of cultivated peanut Arachis hypogaea provides insights into genome evolution and oil improvement.</title>
        <authorList>
            <person name="Chen X."/>
        </authorList>
    </citation>
    <scope>NUCLEOTIDE SEQUENCE [LARGE SCALE GENOMIC DNA]</scope>
    <source>
        <strain evidence="4">cv. Fuhuasheng</strain>
        <tissue evidence="3">Leaves</tissue>
    </source>
</reference>
<dbReference type="EMBL" id="SDMP01000015">
    <property type="protein sequence ID" value="RYR10163.1"/>
    <property type="molecule type" value="Genomic_DNA"/>
</dbReference>
<dbReference type="SUPFAM" id="SSF55729">
    <property type="entry name" value="Acyl-CoA N-acyltransferases (Nat)"/>
    <property type="match status" value="1"/>
</dbReference>
<dbReference type="InterPro" id="IPR016181">
    <property type="entry name" value="Acyl_CoA_acyltransferase"/>
</dbReference>
<proteinExistence type="predicted"/>
<dbReference type="AlphaFoldDB" id="A0A444Z7K2"/>
<dbReference type="Proteomes" id="UP000289738">
    <property type="component" value="Chromosome B05"/>
</dbReference>
<feature type="chain" id="PRO_5019181612" description="N-acetyltransferase domain-containing protein" evidence="1">
    <location>
        <begin position="19"/>
        <end position="185"/>
    </location>
</feature>
<dbReference type="PANTHER" id="PTHR46067:SF18">
    <property type="entry name" value="ACYL-COA N-ACYLTRANSFERASES (NAT) SUPERFAMILY PROTEIN"/>
    <property type="match status" value="1"/>
</dbReference>
<accession>A0A444Z7K2</accession>
<evidence type="ECO:0000256" key="1">
    <source>
        <dbReference type="SAM" id="SignalP"/>
    </source>
</evidence>
<feature type="domain" description="N-acetyltransferase" evidence="2">
    <location>
        <begin position="104"/>
        <end position="184"/>
    </location>
</feature>
<dbReference type="GO" id="GO:0016747">
    <property type="term" value="F:acyltransferase activity, transferring groups other than amino-acyl groups"/>
    <property type="evidence" value="ECO:0007669"/>
    <property type="project" value="InterPro"/>
</dbReference>
<organism evidence="3 4">
    <name type="scientific">Arachis hypogaea</name>
    <name type="common">Peanut</name>
    <dbReference type="NCBI Taxonomy" id="3818"/>
    <lineage>
        <taxon>Eukaryota</taxon>
        <taxon>Viridiplantae</taxon>
        <taxon>Streptophyta</taxon>
        <taxon>Embryophyta</taxon>
        <taxon>Tracheophyta</taxon>
        <taxon>Spermatophyta</taxon>
        <taxon>Magnoliopsida</taxon>
        <taxon>eudicotyledons</taxon>
        <taxon>Gunneridae</taxon>
        <taxon>Pentapetalae</taxon>
        <taxon>rosids</taxon>
        <taxon>fabids</taxon>
        <taxon>Fabales</taxon>
        <taxon>Fabaceae</taxon>
        <taxon>Papilionoideae</taxon>
        <taxon>50 kb inversion clade</taxon>
        <taxon>dalbergioids sensu lato</taxon>
        <taxon>Dalbergieae</taxon>
        <taxon>Pterocarpus clade</taxon>
        <taxon>Arachis</taxon>
    </lineage>
</organism>
<protein>
    <recommendedName>
        <fullName evidence="2">N-acetyltransferase domain-containing protein</fullName>
    </recommendedName>
</protein>
<dbReference type="InterPro" id="IPR000182">
    <property type="entry name" value="GNAT_dom"/>
</dbReference>